<proteinExistence type="predicted"/>
<keyword evidence="1" id="KW-0727">SH2 domain</keyword>
<feature type="domain" description="SH2" evidence="2">
    <location>
        <begin position="1"/>
        <end position="39"/>
    </location>
</feature>
<evidence type="ECO:0000313" key="4">
    <source>
        <dbReference type="Proteomes" id="UP000268014"/>
    </source>
</evidence>
<evidence type="ECO:0000313" key="3">
    <source>
        <dbReference type="EMBL" id="VDO16858.1"/>
    </source>
</evidence>
<dbReference type="EMBL" id="UZAF01006777">
    <property type="protein sequence ID" value="VDO16858.1"/>
    <property type="molecule type" value="Genomic_DNA"/>
</dbReference>
<sequence length="53" mass="6030">MDQGGYFIARRRPFSTLEELIAHYSVDPDGLCVKLTKPCVKYEVPQTSTFTYG</sequence>
<dbReference type="STRING" id="6290.A0A3P7WGT0"/>
<dbReference type="InterPro" id="IPR000980">
    <property type="entry name" value="SH2"/>
</dbReference>
<accession>A0A3P7WGT0</accession>
<name>A0A3P7WGT0_HAEPC</name>
<reference evidence="3 4" key="1">
    <citation type="submission" date="2018-11" db="EMBL/GenBank/DDBJ databases">
        <authorList>
            <consortium name="Pathogen Informatics"/>
        </authorList>
    </citation>
    <scope>NUCLEOTIDE SEQUENCE [LARGE SCALE GENOMIC DNA]</scope>
    <source>
        <strain evidence="3 4">MHpl1</strain>
    </source>
</reference>
<protein>
    <recommendedName>
        <fullName evidence="2">SH2 domain-containing protein</fullName>
    </recommendedName>
</protein>
<organism evidence="3 4">
    <name type="scientific">Haemonchus placei</name>
    <name type="common">Barber's pole worm</name>
    <dbReference type="NCBI Taxonomy" id="6290"/>
    <lineage>
        <taxon>Eukaryota</taxon>
        <taxon>Metazoa</taxon>
        <taxon>Ecdysozoa</taxon>
        <taxon>Nematoda</taxon>
        <taxon>Chromadorea</taxon>
        <taxon>Rhabditida</taxon>
        <taxon>Rhabditina</taxon>
        <taxon>Rhabditomorpha</taxon>
        <taxon>Strongyloidea</taxon>
        <taxon>Trichostrongylidae</taxon>
        <taxon>Haemonchus</taxon>
    </lineage>
</organism>
<dbReference type="Gene3D" id="3.30.505.10">
    <property type="entry name" value="SH2 domain"/>
    <property type="match status" value="1"/>
</dbReference>
<keyword evidence="4" id="KW-1185">Reference proteome</keyword>
<dbReference type="InterPro" id="IPR036860">
    <property type="entry name" value="SH2_dom_sf"/>
</dbReference>
<evidence type="ECO:0000256" key="1">
    <source>
        <dbReference type="PROSITE-ProRule" id="PRU00191"/>
    </source>
</evidence>
<dbReference type="Proteomes" id="UP000268014">
    <property type="component" value="Unassembled WGS sequence"/>
</dbReference>
<gene>
    <name evidence="3" type="ORF">HPLM_LOCUS2788</name>
</gene>
<dbReference type="AlphaFoldDB" id="A0A3P7WGT0"/>
<dbReference type="OrthoDB" id="28230at2759"/>
<dbReference type="SUPFAM" id="SSF55550">
    <property type="entry name" value="SH2 domain"/>
    <property type="match status" value="1"/>
</dbReference>
<evidence type="ECO:0000259" key="2">
    <source>
        <dbReference type="PROSITE" id="PS50001"/>
    </source>
</evidence>
<dbReference type="PROSITE" id="PS50001">
    <property type="entry name" value="SH2"/>
    <property type="match status" value="1"/>
</dbReference>